<evidence type="ECO:0000313" key="2">
    <source>
        <dbReference type="EMBL" id="KAK0405014.1"/>
    </source>
</evidence>
<keyword evidence="3" id="KW-1185">Reference proteome</keyword>
<keyword evidence="1" id="KW-1133">Transmembrane helix</keyword>
<evidence type="ECO:0008006" key="4">
    <source>
        <dbReference type="Google" id="ProtNLM"/>
    </source>
</evidence>
<accession>A0AA39HGN8</accession>
<reference evidence="2" key="1">
    <citation type="submission" date="2023-06" db="EMBL/GenBank/DDBJ databases">
        <title>Genomic analysis of the entomopathogenic nematode Steinernema hermaphroditum.</title>
        <authorList>
            <person name="Schwarz E.M."/>
            <person name="Heppert J.K."/>
            <person name="Baniya A."/>
            <person name="Schwartz H.T."/>
            <person name="Tan C.-H."/>
            <person name="Antoshechkin I."/>
            <person name="Sternberg P.W."/>
            <person name="Goodrich-Blair H."/>
            <person name="Dillman A.R."/>
        </authorList>
    </citation>
    <scope>NUCLEOTIDE SEQUENCE</scope>
    <source>
        <strain evidence="2">PS9179</strain>
        <tissue evidence="2">Whole animal</tissue>
    </source>
</reference>
<sequence>MSSIQFQLHQQEKTQNLEKLSRTEGLPLPEQSVGAYESLRMSKNYSKRIWEQVKYTLRSPRHRIVPMVTAAVVTYIAGYSFLVYVVKGGDHPINRFTWRLMKARGTLSEEMLYKERVVDEYFKSRVLNAGERNDRFRDLE</sequence>
<dbReference type="Proteomes" id="UP001175271">
    <property type="component" value="Unassembled WGS sequence"/>
</dbReference>
<evidence type="ECO:0000256" key="1">
    <source>
        <dbReference type="SAM" id="Phobius"/>
    </source>
</evidence>
<organism evidence="2 3">
    <name type="scientific">Steinernema hermaphroditum</name>
    <dbReference type="NCBI Taxonomy" id="289476"/>
    <lineage>
        <taxon>Eukaryota</taxon>
        <taxon>Metazoa</taxon>
        <taxon>Ecdysozoa</taxon>
        <taxon>Nematoda</taxon>
        <taxon>Chromadorea</taxon>
        <taxon>Rhabditida</taxon>
        <taxon>Tylenchina</taxon>
        <taxon>Panagrolaimomorpha</taxon>
        <taxon>Strongyloidoidea</taxon>
        <taxon>Steinernematidae</taxon>
        <taxon>Steinernema</taxon>
    </lineage>
</organism>
<comment type="caution">
    <text evidence="2">The sequence shown here is derived from an EMBL/GenBank/DDBJ whole genome shotgun (WGS) entry which is preliminary data.</text>
</comment>
<feature type="transmembrane region" description="Helical" evidence="1">
    <location>
        <begin position="64"/>
        <end position="86"/>
    </location>
</feature>
<proteinExistence type="predicted"/>
<dbReference type="EMBL" id="JAUCMV010000004">
    <property type="protein sequence ID" value="KAK0405014.1"/>
    <property type="molecule type" value="Genomic_DNA"/>
</dbReference>
<keyword evidence="1" id="KW-0812">Transmembrane</keyword>
<protein>
    <recommendedName>
        <fullName evidence="4">Transmembrane protein</fullName>
    </recommendedName>
</protein>
<keyword evidence="1" id="KW-0472">Membrane</keyword>
<dbReference type="AlphaFoldDB" id="A0AA39HGN8"/>
<evidence type="ECO:0000313" key="3">
    <source>
        <dbReference type="Proteomes" id="UP001175271"/>
    </source>
</evidence>
<name>A0AA39HGN8_9BILA</name>
<gene>
    <name evidence="2" type="ORF">QR680_017759</name>
</gene>